<feature type="active site" description="Proton acceptor" evidence="4">
    <location>
        <position position="386"/>
    </location>
</feature>
<dbReference type="CDD" id="cd00751">
    <property type="entry name" value="thiolase"/>
    <property type="match status" value="1"/>
</dbReference>
<dbReference type="InterPro" id="IPR016039">
    <property type="entry name" value="Thiolase-like"/>
</dbReference>
<feature type="active site" description="Proton acceptor" evidence="4">
    <location>
        <position position="356"/>
    </location>
</feature>
<dbReference type="Proteomes" id="UP001165427">
    <property type="component" value="Unassembled WGS sequence"/>
</dbReference>
<evidence type="ECO:0000256" key="3">
    <source>
        <dbReference type="ARBA" id="ARBA00023315"/>
    </source>
</evidence>
<dbReference type="NCBIfam" id="TIGR01930">
    <property type="entry name" value="AcCoA-C-Actrans"/>
    <property type="match status" value="1"/>
</dbReference>
<dbReference type="SUPFAM" id="SSF53901">
    <property type="entry name" value="Thiolase-like"/>
    <property type="match status" value="2"/>
</dbReference>
<dbReference type="PROSITE" id="PS00737">
    <property type="entry name" value="THIOLASE_2"/>
    <property type="match status" value="1"/>
</dbReference>
<feature type="domain" description="Thiolase C-terminal" evidence="7">
    <location>
        <begin position="272"/>
        <end position="398"/>
    </location>
</feature>
<feature type="domain" description="Thiolase N-terminal" evidence="6">
    <location>
        <begin position="6"/>
        <end position="263"/>
    </location>
</feature>
<keyword evidence="2 5" id="KW-0808">Transferase</keyword>
<dbReference type="Pfam" id="PF00108">
    <property type="entry name" value="Thiolase_N"/>
    <property type="match status" value="1"/>
</dbReference>
<keyword evidence="3 5" id="KW-0012">Acyltransferase</keyword>
<evidence type="ECO:0000256" key="5">
    <source>
        <dbReference type="RuleBase" id="RU003557"/>
    </source>
</evidence>
<dbReference type="Pfam" id="PF02803">
    <property type="entry name" value="Thiolase_C"/>
    <property type="match status" value="1"/>
</dbReference>
<evidence type="ECO:0000256" key="1">
    <source>
        <dbReference type="ARBA" id="ARBA00010982"/>
    </source>
</evidence>
<dbReference type="AlphaFoldDB" id="A0AA41R156"/>
<evidence type="ECO:0000313" key="8">
    <source>
        <dbReference type="EMBL" id="MCJ8500257.1"/>
    </source>
</evidence>
<evidence type="ECO:0000259" key="7">
    <source>
        <dbReference type="Pfam" id="PF02803"/>
    </source>
</evidence>
<evidence type="ECO:0000256" key="4">
    <source>
        <dbReference type="PIRSR" id="PIRSR000429-1"/>
    </source>
</evidence>
<evidence type="ECO:0000313" key="9">
    <source>
        <dbReference type="Proteomes" id="UP001165427"/>
    </source>
</evidence>
<dbReference type="EMBL" id="JALJRB010000005">
    <property type="protein sequence ID" value="MCJ8500257.1"/>
    <property type="molecule type" value="Genomic_DNA"/>
</dbReference>
<dbReference type="PANTHER" id="PTHR18919">
    <property type="entry name" value="ACETYL-COA C-ACYLTRANSFERASE"/>
    <property type="match status" value="1"/>
</dbReference>
<comment type="similarity">
    <text evidence="1 5">Belongs to the thiolase-like superfamily. Thiolase family.</text>
</comment>
<protein>
    <submittedName>
        <fullName evidence="8">Thiolase family protein</fullName>
    </submittedName>
</protein>
<dbReference type="Gene3D" id="3.40.47.10">
    <property type="match status" value="2"/>
</dbReference>
<dbReference type="InterPro" id="IPR020616">
    <property type="entry name" value="Thiolase_N"/>
</dbReference>
<sequence>MSEREVVFVDAVRTAFGRMGGTLRDIPATKLASIAIKGLLEKTKILEKGKVDSVFMGIAAHCSVAVNPARWALLDAGLPYETSASYVEMQCGSAIDSINHAAWKILCGQADVIIAGGSEAYSQIPAKFSMSNPPYKLIPPMPLRLTLSPKDEEAIGMGLTAENLQKMYNIPREASDEFAYNSQMRAKHAMENGYFDDEIVPVTFPATRKTPEVVFKVDEHPRADTTLQGLAKLPPAFTKDGTVTAGNASGRNDGGAMVLMMTAEKAKELGYTPMAKWLSGADYGVDPKIMGIGPAYALPIALKRAGIKLSQCDVMECNEAFAVQNLAVIKEVENLTGEKVDMDKWNPNGGAIAFGHPNGASGARVCMFAMRELIRRGGRYGFFSSCCGGGLGVATVIENLQR</sequence>
<dbReference type="InterPro" id="IPR020613">
    <property type="entry name" value="Thiolase_CS"/>
</dbReference>
<accession>A0AA41R156</accession>
<dbReference type="RefSeq" id="WP_246904169.1">
    <property type="nucleotide sequence ID" value="NZ_JALJRB010000005.1"/>
</dbReference>
<dbReference type="PIRSF" id="PIRSF000429">
    <property type="entry name" value="Ac-CoA_Ac_transf"/>
    <property type="match status" value="1"/>
</dbReference>
<gene>
    <name evidence="8" type="ORF">MRX98_06695</name>
</gene>
<proteinExistence type="inferred from homology"/>
<keyword evidence="9" id="KW-1185">Reference proteome</keyword>
<evidence type="ECO:0000259" key="6">
    <source>
        <dbReference type="Pfam" id="PF00108"/>
    </source>
</evidence>
<dbReference type="PANTHER" id="PTHR18919:SF107">
    <property type="entry name" value="ACETYL-COA ACETYLTRANSFERASE, CYTOSOLIC"/>
    <property type="match status" value="1"/>
</dbReference>
<dbReference type="InterPro" id="IPR002155">
    <property type="entry name" value="Thiolase"/>
</dbReference>
<name>A0AA41R156_9BACT</name>
<feature type="active site" description="Acyl-thioester intermediate" evidence="4">
    <location>
        <position position="91"/>
    </location>
</feature>
<comment type="caution">
    <text evidence="8">The sequence shown here is derived from an EMBL/GenBank/DDBJ whole genome shotgun (WGS) entry which is preliminary data.</text>
</comment>
<organism evidence="8 9">
    <name type="scientific">Desulfatitalea alkaliphila</name>
    <dbReference type="NCBI Taxonomy" id="2929485"/>
    <lineage>
        <taxon>Bacteria</taxon>
        <taxon>Pseudomonadati</taxon>
        <taxon>Thermodesulfobacteriota</taxon>
        <taxon>Desulfobacteria</taxon>
        <taxon>Desulfobacterales</taxon>
        <taxon>Desulfosarcinaceae</taxon>
        <taxon>Desulfatitalea</taxon>
    </lineage>
</organism>
<reference evidence="8" key="1">
    <citation type="submission" date="2022-04" db="EMBL/GenBank/DDBJ databases">
        <title>Desulfatitalea alkaliphila sp. nov., a novel anaerobic sulfate-reducing bacterium isolated from terrestrial mud volcano, Taman Peninsula, Russia.</title>
        <authorList>
            <person name="Khomyakova M.A."/>
            <person name="Merkel A.Y."/>
            <person name="Slobodkin A.I."/>
        </authorList>
    </citation>
    <scope>NUCLEOTIDE SEQUENCE</scope>
    <source>
        <strain evidence="8">M08but</strain>
    </source>
</reference>
<dbReference type="InterPro" id="IPR020617">
    <property type="entry name" value="Thiolase_C"/>
</dbReference>
<dbReference type="GO" id="GO:0003985">
    <property type="term" value="F:acetyl-CoA C-acetyltransferase activity"/>
    <property type="evidence" value="ECO:0007669"/>
    <property type="project" value="TreeGrafter"/>
</dbReference>
<evidence type="ECO:0000256" key="2">
    <source>
        <dbReference type="ARBA" id="ARBA00022679"/>
    </source>
</evidence>
<dbReference type="GO" id="GO:0006635">
    <property type="term" value="P:fatty acid beta-oxidation"/>
    <property type="evidence" value="ECO:0007669"/>
    <property type="project" value="TreeGrafter"/>
</dbReference>